<dbReference type="EMBL" id="CAESAJ010000040">
    <property type="protein sequence ID" value="CAB4335451.1"/>
    <property type="molecule type" value="Genomic_DNA"/>
</dbReference>
<proteinExistence type="predicted"/>
<feature type="region of interest" description="Disordered" evidence="1">
    <location>
        <begin position="22"/>
        <end position="43"/>
    </location>
</feature>
<gene>
    <name evidence="2" type="ORF">UFOPK3770_00531</name>
</gene>
<feature type="compositionally biased region" description="Polar residues" evidence="1">
    <location>
        <begin position="22"/>
        <end position="35"/>
    </location>
</feature>
<organism evidence="2">
    <name type="scientific">freshwater metagenome</name>
    <dbReference type="NCBI Taxonomy" id="449393"/>
    <lineage>
        <taxon>unclassified sequences</taxon>
        <taxon>metagenomes</taxon>
        <taxon>ecological metagenomes</taxon>
    </lineage>
</organism>
<sequence length="75" mass="7767">MTEVKVKTKTPKVLAILAATMTKNTPNGPPSQTRGFSHGIGGTTISAEPRAVFNARTAPNAAKPTMKFTTVAAIA</sequence>
<accession>A0A6J5YYR7</accession>
<evidence type="ECO:0000256" key="1">
    <source>
        <dbReference type="SAM" id="MobiDB-lite"/>
    </source>
</evidence>
<reference evidence="2" key="1">
    <citation type="submission" date="2020-05" db="EMBL/GenBank/DDBJ databases">
        <authorList>
            <person name="Chiriac C."/>
            <person name="Salcher M."/>
            <person name="Ghai R."/>
            <person name="Kavagutti S V."/>
        </authorList>
    </citation>
    <scope>NUCLEOTIDE SEQUENCE</scope>
</reference>
<evidence type="ECO:0000313" key="2">
    <source>
        <dbReference type="EMBL" id="CAB4335451.1"/>
    </source>
</evidence>
<dbReference type="AlphaFoldDB" id="A0A6J5YYR7"/>
<name>A0A6J5YYR7_9ZZZZ</name>
<protein>
    <submittedName>
        <fullName evidence="2">Unannotated protein</fullName>
    </submittedName>
</protein>